<dbReference type="Proteomes" id="UP000296374">
    <property type="component" value="Chromosome"/>
</dbReference>
<name>A0A4P7HKG8_9RHOB</name>
<dbReference type="AlphaFoldDB" id="A0A4P7HKG8"/>
<evidence type="ECO:0000313" key="2">
    <source>
        <dbReference type="Proteomes" id="UP000296374"/>
    </source>
</evidence>
<protein>
    <submittedName>
        <fullName evidence="1">Uncharacterized protein</fullName>
    </submittedName>
</protein>
<dbReference type="InterPro" id="IPR011009">
    <property type="entry name" value="Kinase-like_dom_sf"/>
</dbReference>
<accession>A0A4P7HKG8</accession>
<dbReference type="EMBL" id="CP038439">
    <property type="protein sequence ID" value="QBX34668.1"/>
    <property type="molecule type" value="Genomic_DNA"/>
</dbReference>
<reference evidence="2" key="1">
    <citation type="submission" date="2019-03" db="EMBL/GenBank/DDBJ databases">
        <authorList>
            <person name="Li J."/>
        </authorList>
    </citation>
    <scope>NUCLEOTIDE SEQUENCE [LARGE SCALE GENOMIC DNA]</scope>
    <source>
        <strain evidence="2">2251</strain>
    </source>
</reference>
<proteinExistence type="predicted"/>
<sequence>MCCRRWAECRHPKAWRGGVSNSTASCRRDRPGWKCCLLTQDLHSHAREVNRLVRGKTASTYRQKFSPLRIIVIGRLSSIYRPALLLLPPKLAPVAHLEAFLRKRPGFKHFRLESLVKSVPERIVVRGVLDGNPVYVKRLLGPGADQRIHGMMAELDFAVARMTNTNNRVAGYMTADPEAGLIALQLAPGCPMGAAIRLAQRERREQLLGMGGSWLTQFTKLRCKTVSFDAQRMLGPLQDPAGIANPLDLARWQRLTGWQAERIDELRGSKLSIAASHGDFHPGNLRVQGNTIHAFDIEGETWMPILRDCVTFLLHVQDHLPQTGAATHMGIAVDSALPFLSTLDLSRDEKEQLLPVFMARRLANALVKRQRQPKILHVARFVTDNLLRELA</sequence>
<evidence type="ECO:0000313" key="1">
    <source>
        <dbReference type="EMBL" id="QBX34668.1"/>
    </source>
</evidence>
<organism evidence="1 2">
    <name type="scientific">Paracoccus liaowanqingii</name>
    <dbReference type="NCBI Taxonomy" id="2560053"/>
    <lineage>
        <taxon>Bacteria</taxon>
        <taxon>Pseudomonadati</taxon>
        <taxon>Pseudomonadota</taxon>
        <taxon>Alphaproteobacteria</taxon>
        <taxon>Rhodobacterales</taxon>
        <taxon>Paracoccaceae</taxon>
        <taxon>Paracoccus</taxon>
    </lineage>
</organism>
<gene>
    <name evidence="1" type="ORF">E4191_08065</name>
</gene>
<dbReference type="KEGG" id="plia:E4191_08065"/>
<dbReference type="SUPFAM" id="SSF56112">
    <property type="entry name" value="Protein kinase-like (PK-like)"/>
    <property type="match status" value="1"/>
</dbReference>